<dbReference type="InterPro" id="IPR002401">
    <property type="entry name" value="Cyt_P450_E_grp-I"/>
</dbReference>
<dbReference type="Proteomes" id="UP000235965">
    <property type="component" value="Unassembled WGS sequence"/>
</dbReference>
<dbReference type="STRING" id="105785.A0A2J7QKF6"/>
<dbReference type="InParanoid" id="A0A2J7QKF6"/>
<evidence type="ECO:0000313" key="16">
    <source>
        <dbReference type="EMBL" id="PNF29066.1"/>
    </source>
</evidence>
<evidence type="ECO:0000256" key="6">
    <source>
        <dbReference type="ARBA" id="ARBA00022723"/>
    </source>
</evidence>
<comment type="subcellular location">
    <subcellularLocation>
        <location evidence="3">Endoplasmic reticulum membrane</location>
        <topology evidence="3">Peripheral membrane protein</topology>
    </subcellularLocation>
    <subcellularLocation>
        <location evidence="2">Microsome membrane</location>
        <topology evidence="2">Peripheral membrane protein</topology>
    </subcellularLocation>
</comment>
<keyword evidence="12 15" id="KW-0472">Membrane</keyword>
<protein>
    <submittedName>
        <fullName evidence="16">Cytochrome P450 6k1</fullName>
    </submittedName>
</protein>
<dbReference type="InterPro" id="IPR050476">
    <property type="entry name" value="Insect_CytP450_Detox"/>
</dbReference>
<comment type="caution">
    <text evidence="16">The sequence shown here is derived from an EMBL/GenBank/DDBJ whole genome shotgun (WGS) entry which is preliminary data.</text>
</comment>
<evidence type="ECO:0000256" key="8">
    <source>
        <dbReference type="ARBA" id="ARBA00022848"/>
    </source>
</evidence>
<dbReference type="InterPro" id="IPR036396">
    <property type="entry name" value="Cyt_P450_sf"/>
</dbReference>
<accession>A0A2J7QKF6</accession>
<keyword evidence="10 13" id="KW-0408">Iron</keyword>
<dbReference type="SUPFAM" id="SSF48264">
    <property type="entry name" value="Cytochrome P450"/>
    <property type="match status" value="1"/>
</dbReference>
<evidence type="ECO:0000256" key="13">
    <source>
        <dbReference type="PIRSR" id="PIRSR602401-1"/>
    </source>
</evidence>
<evidence type="ECO:0000256" key="9">
    <source>
        <dbReference type="ARBA" id="ARBA00023002"/>
    </source>
</evidence>
<dbReference type="PANTHER" id="PTHR24292">
    <property type="entry name" value="CYTOCHROME P450"/>
    <property type="match status" value="1"/>
</dbReference>
<keyword evidence="15" id="KW-0812">Transmembrane</keyword>
<reference evidence="16 17" key="1">
    <citation type="submission" date="2017-12" db="EMBL/GenBank/DDBJ databases">
        <title>Hemimetabolous genomes reveal molecular basis of termite eusociality.</title>
        <authorList>
            <person name="Harrison M.C."/>
            <person name="Jongepier E."/>
            <person name="Robertson H.M."/>
            <person name="Arning N."/>
            <person name="Bitard-Feildel T."/>
            <person name="Chao H."/>
            <person name="Childers C.P."/>
            <person name="Dinh H."/>
            <person name="Doddapaneni H."/>
            <person name="Dugan S."/>
            <person name="Gowin J."/>
            <person name="Greiner C."/>
            <person name="Han Y."/>
            <person name="Hu H."/>
            <person name="Hughes D.S.T."/>
            <person name="Huylmans A.-K."/>
            <person name="Kemena C."/>
            <person name="Kremer L.P.M."/>
            <person name="Lee S.L."/>
            <person name="Lopez-Ezquerra A."/>
            <person name="Mallet L."/>
            <person name="Monroy-Kuhn J.M."/>
            <person name="Moser A."/>
            <person name="Murali S.C."/>
            <person name="Muzny D.M."/>
            <person name="Otani S."/>
            <person name="Piulachs M.-D."/>
            <person name="Poelchau M."/>
            <person name="Qu J."/>
            <person name="Schaub F."/>
            <person name="Wada-Katsumata A."/>
            <person name="Worley K.C."/>
            <person name="Xie Q."/>
            <person name="Ylla G."/>
            <person name="Poulsen M."/>
            <person name="Gibbs R.A."/>
            <person name="Schal C."/>
            <person name="Richards S."/>
            <person name="Belles X."/>
            <person name="Korb J."/>
            <person name="Bornberg-Bauer E."/>
        </authorList>
    </citation>
    <scope>NUCLEOTIDE SEQUENCE [LARGE SCALE GENOMIC DNA]</scope>
    <source>
        <tissue evidence="16">Whole body</tissue>
    </source>
</reference>
<proteinExistence type="inferred from homology"/>
<keyword evidence="8" id="KW-0492">Microsome</keyword>
<evidence type="ECO:0000256" key="14">
    <source>
        <dbReference type="RuleBase" id="RU000461"/>
    </source>
</evidence>
<dbReference type="GO" id="GO:0005506">
    <property type="term" value="F:iron ion binding"/>
    <property type="evidence" value="ECO:0007669"/>
    <property type="project" value="InterPro"/>
</dbReference>
<name>A0A2J7QKF6_9NEOP</name>
<keyword evidence="6 13" id="KW-0479">Metal-binding</keyword>
<feature type="binding site" description="axial binding residue" evidence="13">
    <location>
        <position position="465"/>
    </location>
    <ligand>
        <name>heme</name>
        <dbReference type="ChEBI" id="CHEBI:30413"/>
    </ligand>
    <ligandPart>
        <name>Fe</name>
        <dbReference type="ChEBI" id="CHEBI:18248"/>
    </ligandPart>
</feature>
<keyword evidence="11 14" id="KW-0503">Monooxygenase</keyword>
<evidence type="ECO:0000256" key="2">
    <source>
        <dbReference type="ARBA" id="ARBA00004174"/>
    </source>
</evidence>
<dbReference type="GO" id="GO:0005789">
    <property type="term" value="C:endoplasmic reticulum membrane"/>
    <property type="evidence" value="ECO:0007669"/>
    <property type="project" value="UniProtKB-SubCell"/>
</dbReference>
<evidence type="ECO:0000313" key="17">
    <source>
        <dbReference type="Proteomes" id="UP000235965"/>
    </source>
</evidence>
<dbReference type="FunFam" id="1.10.630.10:FF:000042">
    <property type="entry name" value="Cytochrome P450"/>
    <property type="match status" value="1"/>
</dbReference>
<evidence type="ECO:0000256" key="11">
    <source>
        <dbReference type="ARBA" id="ARBA00023033"/>
    </source>
</evidence>
<dbReference type="EMBL" id="NEVH01013262">
    <property type="protein sequence ID" value="PNF29066.1"/>
    <property type="molecule type" value="Genomic_DNA"/>
</dbReference>
<dbReference type="PRINTS" id="PR00463">
    <property type="entry name" value="EP450I"/>
</dbReference>
<dbReference type="OrthoDB" id="2789670at2759"/>
<comment type="cofactor">
    <cofactor evidence="1 13">
        <name>heme</name>
        <dbReference type="ChEBI" id="CHEBI:30413"/>
    </cofactor>
</comment>
<keyword evidence="5 13" id="KW-0349">Heme</keyword>
<feature type="transmembrane region" description="Helical" evidence="15">
    <location>
        <begin position="225"/>
        <end position="246"/>
    </location>
</feature>
<dbReference type="PRINTS" id="PR00385">
    <property type="entry name" value="P450"/>
</dbReference>
<evidence type="ECO:0000256" key="12">
    <source>
        <dbReference type="ARBA" id="ARBA00023136"/>
    </source>
</evidence>
<evidence type="ECO:0000256" key="4">
    <source>
        <dbReference type="ARBA" id="ARBA00010617"/>
    </source>
</evidence>
<dbReference type="GO" id="GO:0020037">
    <property type="term" value="F:heme binding"/>
    <property type="evidence" value="ECO:0007669"/>
    <property type="project" value="InterPro"/>
</dbReference>
<sequence length="525" mass="60160">MEALTDYAIWEIVLLLVSVLVTIYLYYVSKFSYWKSRGVVTPKPVPVFGNFLMGMLQKQSPGQIVQRVYNAGPGEPYVGFYIFGRPAIVIRDPSIIKHVLVKDFNIFADRHVSTSKNDTLGSQNLFMLHGEPWKYLRVKLSPTFTSGRMKKMFPMVAVCARQLVDYLLDHSGEKDPVEVKETTAKYATDVISSCAFGIESNSLKDPNAEFREFGRKVFNFTRYRTLEVLGIFFVPSLMSFINGSFFTRKTTKFLRKVFWDTISYREKNRITREDFLDLLIQLKNKGHVDSEEKEDENVLNEEKSSSLFEFKGDNLVAQPALFFTAGFETNATTLSFTLYELALQPHIQKRLRAEIAEIMDKSNGTPTYEDVFGMKYLGMVVSETLRKYPPLPLLDRICLQDYKVPERNLIIEKNTPVYIALLGLHRDPEYYPDPELYDPERFTEENKRLQKPYTYLPFGDGPHNCIGLRFGLMSVKTGLVHILSQFEVKPCKETPIPLVLSTRSSVLASVSGIPLTFIRSKAQTL</sequence>
<dbReference type="CDD" id="cd11056">
    <property type="entry name" value="CYP6-like"/>
    <property type="match status" value="1"/>
</dbReference>
<feature type="transmembrane region" description="Helical" evidence="15">
    <location>
        <begin position="7"/>
        <end position="27"/>
    </location>
</feature>
<dbReference type="GO" id="GO:0004497">
    <property type="term" value="F:monooxygenase activity"/>
    <property type="evidence" value="ECO:0007669"/>
    <property type="project" value="UniProtKB-KW"/>
</dbReference>
<dbReference type="InterPro" id="IPR001128">
    <property type="entry name" value="Cyt_P450"/>
</dbReference>
<gene>
    <name evidence="16" type="primary">CYP6K1_1</name>
    <name evidence="16" type="ORF">B7P43_G12589</name>
</gene>
<dbReference type="GO" id="GO:0016705">
    <property type="term" value="F:oxidoreductase activity, acting on paired donors, with incorporation or reduction of molecular oxygen"/>
    <property type="evidence" value="ECO:0007669"/>
    <property type="project" value="InterPro"/>
</dbReference>
<dbReference type="PROSITE" id="PS00086">
    <property type="entry name" value="CYTOCHROME_P450"/>
    <property type="match status" value="1"/>
</dbReference>
<evidence type="ECO:0000256" key="7">
    <source>
        <dbReference type="ARBA" id="ARBA00022824"/>
    </source>
</evidence>
<dbReference type="FunCoup" id="A0A2J7QKF6">
    <property type="interactions" value="63"/>
</dbReference>
<dbReference type="PANTHER" id="PTHR24292:SF54">
    <property type="entry name" value="CYP9F3-RELATED"/>
    <property type="match status" value="1"/>
</dbReference>
<dbReference type="Pfam" id="PF00067">
    <property type="entry name" value="p450"/>
    <property type="match status" value="1"/>
</dbReference>
<evidence type="ECO:0000256" key="3">
    <source>
        <dbReference type="ARBA" id="ARBA00004406"/>
    </source>
</evidence>
<keyword evidence="15" id="KW-1133">Transmembrane helix</keyword>
<comment type="similarity">
    <text evidence="4 14">Belongs to the cytochrome P450 family.</text>
</comment>
<keyword evidence="7" id="KW-0256">Endoplasmic reticulum</keyword>
<keyword evidence="17" id="KW-1185">Reference proteome</keyword>
<keyword evidence="9 14" id="KW-0560">Oxidoreductase</keyword>
<evidence type="ECO:0000256" key="10">
    <source>
        <dbReference type="ARBA" id="ARBA00023004"/>
    </source>
</evidence>
<evidence type="ECO:0000256" key="1">
    <source>
        <dbReference type="ARBA" id="ARBA00001971"/>
    </source>
</evidence>
<dbReference type="Gene3D" id="1.10.630.10">
    <property type="entry name" value="Cytochrome P450"/>
    <property type="match status" value="1"/>
</dbReference>
<evidence type="ECO:0000256" key="5">
    <source>
        <dbReference type="ARBA" id="ARBA00022617"/>
    </source>
</evidence>
<dbReference type="InterPro" id="IPR017972">
    <property type="entry name" value="Cyt_P450_CS"/>
</dbReference>
<evidence type="ECO:0000256" key="15">
    <source>
        <dbReference type="SAM" id="Phobius"/>
    </source>
</evidence>
<organism evidence="16 17">
    <name type="scientific">Cryptotermes secundus</name>
    <dbReference type="NCBI Taxonomy" id="105785"/>
    <lineage>
        <taxon>Eukaryota</taxon>
        <taxon>Metazoa</taxon>
        <taxon>Ecdysozoa</taxon>
        <taxon>Arthropoda</taxon>
        <taxon>Hexapoda</taxon>
        <taxon>Insecta</taxon>
        <taxon>Pterygota</taxon>
        <taxon>Neoptera</taxon>
        <taxon>Polyneoptera</taxon>
        <taxon>Dictyoptera</taxon>
        <taxon>Blattodea</taxon>
        <taxon>Blattoidea</taxon>
        <taxon>Termitoidae</taxon>
        <taxon>Kalotermitidae</taxon>
        <taxon>Cryptotermitinae</taxon>
        <taxon>Cryptotermes</taxon>
    </lineage>
</organism>
<dbReference type="AlphaFoldDB" id="A0A2J7QKF6"/>